<protein>
    <recommendedName>
        <fullName evidence="5">Lipoprotein</fullName>
    </recommendedName>
</protein>
<dbReference type="OrthoDB" id="2583024at2"/>
<evidence type="ECO:0000313" key="3">
    <source>
        <dbReference type="EMBL" id="TYS17682.1"/>
    </source>
</evidence>
<comment type="caution">
    <text evidence="3">The sequence shown here is derived from an EMBL/GenBank/DDBJ whole genome shotgun (WGS) entry which is preliminary data.</text>
</comment>
<evidence type="ECO:0000256" key="2">
    <source>
        <dbReference type="SAM" id="SignalP"/>
    </source>
</evidence>
<dbReference type="PROSITE" id="PS51257">
    <property type="entry name" value="PROKAR_LIPOPROTEIN"/>
    <property type="match status" value="1"/>
</dbReference>
<feature type="signal peptide" evidence="2">
    <location>
        <begin position="1"/>
        <end position="23"/>
    </location>
</feature>
<feature type="compositionally biased region" description="Polar residues" evidence="1">
    <location>
        <begin position="68"/>
        <end position="77"/>
    </location>
</feature>
<gene>
    <name evidence="3" type="ORF">FZC78_07420</name>
</gene>
<name>A0A5D4NYA1_9BACI</name>
<dbReference type="EMBL" id="VTEI01000003">
    <property type="protein sequence ID" value="TYS17682.1"/>
    <property type="molecule type" value="Genomic_DNA"/>
</dbReference>
<dbReference type="RefSeq" id="WP_148939016.1">
    <property type="nucleotide sequence ID" value="NZ_VTEI01000003.1"/>
</dbReference>
<keyword evidence="2" id="KW-0732">Signal</keyword>
<evidence type="ECO:0000256" key="1">
    <source>
        <dbReference type="SAM" id="MobiDB-lite"/>
    </source>
</evidence>
<organism evidence="3 4">
    <name type="scientific">Rossellomorea vietnamensis</name>
    <dbReference type="NCBI Taxonomy" id="218284"/>
    <lineage>
        <taxon>Bacteria</taxon>
        <taxon>Bacillati</taxon>
        <taxon>Bacillota</taxon>
        <taxon>Bacilli</taxon>
        <taxon>Bacillales</taxon>
        <taxon>Bacillaceae</taxon>
        <taxon>Rossellomorea</taxon>
    </lineage>
</organism>
<reference evidence="3 4" key="1">
    <citation type="submission" date="2019-08" db="EMBL/GenBank/DDBJ databases">
        <title>Bacillus genomes from the desert of Cuatro Cienegas, Coahuila.</title>
        <authorList>
            <person name="Olmedo-Alvarez G."/>
        </authorList>
    </citation>
    <scope>NUCLEOTIDE SEQUENCE [LARGE SCALE GENOMIC DNA]</scope>
    <source>
        <strain evidence="3 4">CH34_1T</strain>
    </source>
</reference>
<feature type="region of interest" description="Disordered" evidence="1">
    <location>
        <begin position="20"/>
        <end position="92"/>
    </location>
</feature>
<evidence type="ECO:0008006" key="5">
    <source>
        <dbReference type="Google" id="ProtNLM"/>
    </source>
</evidence>
<proteinExistence type="predicted"/>
<evidence type="ECO:0000313" key="4">
    <source>
        <dbReference type="Proteomes" id="UP000322267"/>
    </source>
</evidence>
<dbReference type="Proteomes" id="UP000322267">
    <property type="component" value="Unassembled WGS sequence"/>
</dbReference>
<sequence length="212" mass="23264">MKKFLSILLTASLLTACNSGDSAQEGQSLKEMVSEEATAASAETEIDQSTEQTVQSEVKEESVEVENDTTQTETAPSDTVKEDPIKPDTSGSIPVITWQDFFDDSSQSEPSEKLKALNGQKVKITGFMGDALDFKGGWFLMIETDGGDCPFCSADESYWNKVMVIFAKNKNYLRNIPGGVEAEGILDVGIKEDETGYNTMFRLYDAEFRSAD</sequence>
<dbReference type="AlphaFoldDB" id="A0A5D4NYA1"/>
<accession>A0A5D4NYA1</accession>
<feature type="chain" id="PRO_5022941530" description="Lipoprotein" evidence="2">
    <location>
        <begin position="24"/>
        <end position="212"/>
    </location>
</feature>